<proteinExistence type="predicted"/>
<dbReference type="OrthoDB" id="3515453at2759"/>
<keyword evidence="4" id="KW-1185">Reference proteome</keyword>
<comment type="caution">
    <text evidence="3">The sequence shown here is derived from an EMBL/GenBank/DDBJ whole genome shotgun (WGS) entry which is preliminary data.</text>
</comment>
<sequence>MRVSTIASTLALAASGVQAQYYANQSAPFYLVLSSQNETLNGTTLSSYHEGAAIESFGLGGPLSTASVEYTFNYSIQSWQDPPPTGVNLTGLLTWELRGGNFNLSSPMQLSYTPSSNVAVPLLEPSDDGTLVAFDDENKLTILSYQDDTKPLPNYAVTPTYNWYVCTTYVGYLYQTLAWVVGNAEPQNPTCQKVDVLRIFK</sequence>
<evidence type="ECO:0000313" key="3">
    <source>
        <dbReference type="EMBL" id="TVY85578.1"/>
    </source>
</evidence>
<name>A0A8T9CIY6_9HELO</name>
<evidence type="ECO:0000259" key="2">
    <source>
        <dbReference type="Pfam" id="PF25484"/>
    </source>
</evidence>
<keyword evidence="1" id="KW-0732">Signal</keyword>
<gene>
    <name evidence="3" type="ORF">LSUE1_G000088</name>
</gene>
<evidence type="ECO:0000313" key="4">
    <source>
        <dbReference type="Proteomes" id="UP000469558"/>
    </source>
</evidence>
<dbReference type="Pfam" id="PF25484">
    <property type="entry name" value="DUF7907"/>
    <property type="match status" value="1"/>
</dbReference>
<feature type="signal peptide" evidence="1">
    <location>
        <begin position="1"/>
        <end position="19"/>
    </location>
</feature>
<dbReference type="EMBL" id="QGMK01000001">
    <property type="protein sequence ID" value="TVY85578.1"/>
    <property type="molecule type" value="Genomic_DNA"/>
</dbReference>
<feature type="domain" description="DUF7907" evidence="2">
    <location>
        <begin position="26"/>
        <end position="198"/>
    </location>
</feature>
<organism evidence="3 4">
    <name type="scientific">Lachnellula suecica</name>
    <dbReference type="NCBI Taxonomy" id="602035"/>
    <lineage>
        <taxon>Eukaryota</taxon>
        <taxon>Fungi</taxon>
        <taxon>Dikarya</taxon>
        <taxon>Ascomycota</taxon>
        <taxon>Pezizomycotina</taxon>
        <taxon>Leotiomycetes</taxon>
        <taxon>Helotiales</taxon>
        <taxon>Lachnaceae</taxon>
        <taxon>Lachnellula</taxon>
    </lineage>
</organism>
<accession>A0A8T9CIY6</accession>
<evidence type="ECO:0000256" key="1">
    <source>
        <dbReference type="SAM" id="SignalP"/>
    </source>
</evidence>
<protein>
    <recommendedName>
        <fullName evidence="2">DUF7907 domain-containing protein</fullName>
    </recommendedName>
</protein>
<dbReference type="Proteomes" id="UP000469558">
    <property type="component" value="Unassembled WGS sequence"/>
</dbReference>
<dbReference type="InterPro" id="IPR057229">
    <property type="entry name" value="DUF7907"/>
</dbReference>
<reference evidence="3 4" key="1">
    <citation type="submission" date="2018-05" db="EMBL/GenBank/DDBJ databases">
        <title>Genome sequencing and assembly of the regulated plant pathogen Lachnellula willkommii and related sister species for the development of diagnostic species identification markers.</title>
        <authorList>
            <person name="Giroux E."/>
            <person name="Bilodeau G."/>
        </authorList>
    </citation>
    <scope>NUCLEOTIDE SEQUENCE [LARGE SCALE GENOMIC DNA]</scope>
    <source>
        <strain evidence="3 4">CBS 268.59</strain>
    </source>
</reference>
<dbReference type="AlphaFoldDB" id="A0A8T9CIY6"/>
<feature type="chain" id="PRO_5035870939" description="DUF7907 domain-containing protein" evidence="1">
    <location>
        <begin position="20"/>
        <end position="201"/>
    </location>
</feature>